<feature type="region of interest" description="Disordered" evidence="1">
    <location>
        <begin position="1"/>
        <end position="68"/>
    </location>
</feature>
<evidence type="ECO:0000313" key="2">
    <source>
        <dbReference type="EMBL" id="KAG5581504.1"/>
    </source>
</evidence>
<dbReference type="EMBL" id="JACXVP010000010">
    <property type="protein sequence ID" value="KAG5581504.1"/>
    <property type="molecule type" value="Genomic_DNA"/>
</dbReference>
<protein>
    <submittedName>
        <fullName evidence="2">Uncharacterized protein</fullName>
    </submittedName>
</protein>
<feature type="compositionally biased region" description="Basic and acidic residues" evidence="1">
    <location>
        <begin position="30"/>
        <end position="40"/>
    </location>
</feature>
<dbReference type="AlphaFoldDB" id="A0A9J5X348"/>
<accession>A0A9J5X348</accession>
<sequence length="68" mass="7687">MVHTNLNKPPQKKAKGITINKGGSCPSQKRKQDLPPGDKGKQKKHIARKRSAIEPYFSEQEDEQPLIH</sequence>
<organism evidence="2 3">
    <name type="scientific">Solanum commersonii</name>
    <name type="common">Commerson's wild potato</name>
    <name type="synonym">Commerson's nightshade</name>
    <dbReference type="NCBI Taxonomy" id="4109"/>
    <lineage>
        <taxon>Eukaryota</taxon>
        <taxon>Viridiplantae</taxon>
        <taxon>Streptophyta</taxon>
        <taxon>Embryophyta</taxon>
        <taxon>Tracheophyta</taxon>
        <taxon>Spermatophyta</taxon>
        <taxon>Magnoliopsida</taxon>
        <taxon>eudicotyledons</taxon>
        <taxon>Gunneridae</taxon>
        <taxon>Pentapetalae</taxon>
        <taxon>asterids</taxon>
        <taxon>lamiids</taxon>
        <taxon>Solanales</taxon>
        <taxon>Solanaceae</taxon>
        <taxon>Solanoideae</taxon>
        <taxon>Solaneae</taxon>
        <taxon>Solanum</taxon>
    </lineage>
</organism>
<name>A0A9J5X348_SOLCO</name>
<gene>
    <name evidence="2" type="ORF">H5410_052131</name>
</gene>
<proteinExistence type="predicted"/>
<evidence type="ECO:0000313" key="3">
    <source>
        <dbReference type="Proteomes" id="UP000824120"/>
    </source>
</evidence>
<feature type="compositionally biased region" description="Acidic residues" evidence="1">
    <location>
        <begin position="59"/>
        <end position="68"/>
    </location>
</feature>
<reference evidence="2 3" key="1">
    <citation type="submission" date="2020-09" db="EMBL/GenBank/DDBJ databases">
        <title>De no assembly of potato wild relative species, Solanum commersonii.</title>
        <authorList>
            <person name="Cho K."/>
        </authorList>
    </citation>
    <scope>NUCLEOTIDE SEQUENCE [LARGE SCALE GENOMIC DNA]</scope>
    <source>
        <strain evidence="2">LZ3.2</strain>
        <tissue evidence="2">Leaf</tissue>
    </source>
</reference>
<dbReference type="Proteomes" id="UP000824120">
    <property type="component" value="Chromosome 10"/>
</dbReference>
<comment type="caution">
    <text evidence="2">The sequence shown here is derived from an EMBL/GenBank/DDBJ whole genome shotgun (WGS) entry which is preliminary data.</text>
</comment>
<evidence type="ECO:0000256" key="1">
    <source>
        <dbReference type="SAM" id="MobiDB-lite"/>
    </source>
</evidence>
<feature type="compositionally biased region" description="Basic residues" evidence="1">
    <location>
        <begin position="41"/>
        <end position="50"/>
    </location>
</feature>
<keyword evidence="3" id="KW-1185">Reference proteome</keyword>